<reference evidence="4" key="1">
    <citation type="submission" date="2017-04" db="EMBL/GenBank/DDBJ databases">
        <authorList>
            <person name="Varghese N."/>
            <person name="Submissions S."/>
        </authorList>
    </citation>
    <scope>NUCLEOTIDE SEQUENCE [LARGE SCALE GENOMIC DNA]</scope>
    <source>
        <strain evidence="4">VKM Ac-2121</strain>
    </source>
</reference>
<dbReference type="RefSeq" id="WP_085477887.1">
    <property type="nucleotide sequence ID" value="NZ_FXBM01000003.1"/>
</dbReference>
<dbReference type="PANTHER" id="PTHR43279:SF1">
    <property type="entry name" value="CATECHOL-2,3-DIOXYGENASE"/>
    <property type="match status" value="1"/>
</dbReference>
<feature type="domain" description="VOC" evidence="2">
    <location>
        <begin position="14"/>
        <end position="131"/>
    </location>
</feature>
<dbReference type="PROSITE" id="PS51819">
    <property type="entry name" value="VOC"/>
    <property type="match status" value="2"/>
</dbReference>
<dbReference type="GO" id="GO:0051213">
    <property type="term" value="F:dioxygenase activity"/>
    <property type="evidence" value="ECO:0007669"/>
    <property type="project" value="UniProtKB-KW"/>
</dbReference>
<keyword evidence="1" id="KW-0479">Metal-binding</keyword>
<organism evidence="3 4">
    <name type="scientific">Rathayibacter oskolensis</name>
    <dbReference type="NCBI Taxonomy" id="1891671"/>
    <lineage>
        <taxon>Bacteria</taxon>
        <taxon>Bacillati</taxon>
        <taxon>Actinomycetota</taxon>
        <taxon>Actinomycetes</taxon>
        <taxon>Micrococcales</taxon>
        <taxon>Microbacteriaceae</taxon>
        <taxon>Rathayibacter</taxon>
    </lineage>
</organism>
<name>A0A1X7PFK0_9MICO</name>
<keyword evidence="4" id="KW-1185">Reference proteome</keyword>
<accession>A0A1X7PFK0</accession>
<dbReference type="OrthoDB" id="9792626at2"/>
<proteinExistence type="predicted"/>
<evidence type="ECO:0000259" key="2">
    <source>
        <dbReference type="PROSITE" id="PS51819"/>
    </source>
</evidence>
<dbReference type="GO" id="GO:0004462">
    <property type="term" value="F:lactoylglutathione lyase activity"/>
    <property type="evidence" value="ECO:0007669"/>
    <property type="project" value="InterPro"/>
</dbReference>
<evidence type="ECO:0000256" key="1">
    <source>
        <dbReference type="ARBA" id="ARBA00022723"/>
    </source>
</evidence>
<sequence length="291" mass="31105">MNATAPDLLAPDTTMGAVTLRVADLDAMIAYYRDAVTLEVLSHDGPVAVLGRGGVAAVILQHAPELRHAGPGSAGLFHTAILFESEAALAAAVYSVATRHPGSFTGSSDHLVSKAFYFDDPEHNGVELYWDRDRTQWSWTHGRIEMSTLHLDPDAFLREHLTDESVAQPRLGGATVGHVHLSVGDVATAKEFYVDRLGFETTIAYGGQALFVSAGGYHHHMAMNTWNSLGAGRRQQALGLGQVQIVVSGADDVGALGERLRHAQVATQDDGRALAFEDPWSNAIRVTTAGS</sequence>
<dbReference type="Proteomes" id="UP000193711">
    <property type="component" value="Unassembled WGS sequence"/>
</dbReference>
<feature type="domain" description="VOC" evidence="2">
    <location>
        <begin position="175"/>
        <end position="289"/>
    </location>
</feature>
<keyword evidence="3" id="KW-0560">Oxidoreductase</keyword>
<dbReference type="Pfam" id="PF00903">
    <property type="entry name" value="Glyoxalase"/>
    <property type="match status" value="2"/>
</dbReference>
<dbReference type="STRING" id="1891671.SAMN06295885_3472"/>
<dbReference type="SUPFAM" id="SSF54593">
    <property type="entry name" value="Glyoxalase/Bleomycin resistance protein/Dihydroxybiphenyl dioxygenase"/>
    <property type="match status" value="2"/>
</dbReference>
<dbReference type="GO" id="GO:0046872">
    <property type="term" value="F:metal ion binding"/>
    <property type="evidence" value="ECO:0007669"/>
    <property type="project" value="UniProtKB-KW"/>
</dbReference>
<dbReference type="InterPro" id="IPR018146">
    <property type="entry name" value="Glyoxalase_1_CS"/>
</dbReference>
<dbReference type="InterPro" id="IPR029068">
    <property type="entry name" value="Glyas_Bleomycin-R_OHBP_Dase"/>
</dbReference>
<gene>
    <name evidence="3" type="ORF">SAMN06295885_3472</name>
</gene>
<dbReference type="PROSITE" id="PS00934">
    <property type="entry name" value="GLYOXALASE_I_1"/>
    <property type="match status" value="1"/>
</dbReference>
<protein>
    <submittedName>
        <fullName evidence="3">Catechol 2,3-dioxygenase</fullName>
    </submittedName>
</protein>
<evidence type="ECO:0000313" key="3">
    <source>
        <dbReference type="EMBL" id="SMH50020.1"/>
    </source>
</evidence>
<dbReference type="Gene3D" id="3.10.180.10">
    <property type="entry name" value="2,3-Dihydroxybiphenyl 1,2-Dioxygenase, domain 1"/>
    <property type="match status" value="2"/>
</dbReference>
<dbReference type="EMBL" id="FXBM01000003">
    <property type="protein sequence ID" value="SMH50020.1"/>
    <property type="molecule type" value="Genomic_DNA"/>
</dbReference>
<dbReference type="PANTHER" id="PTHR43279">
    <property type="entry name" value="CATECHOL-2,3-DIOXYGENASE"/>
    <property type="match status" value="1"/>
</dbReference>
<dbReference type="InterPro" id="IPR037523">
    <property type="entry name" value="VOC_core"/>
</dbReference>
<dbReference type="InterPro" id="IPR004360">
    <property type="entry name" value="Glyas_Fos-R_dOase_dom"/>
</dbReference>
<dbReference type="AlphaFoldDB" id="A0A1X7PFK0"/>
<keyword evidence="3" id="KW-0223">Dioxygenase</keyword>
<evidence type="ECO:0000313" key="4">
    <source>
        <dbReference type="Proteomes" id="UP000193711"/>
    </source>
</evidence>